<dbReference type="KEGG" id="mku:I2456_21930"/>
<organism evidence="2 4">
    <name type="scientific">Mycobacterium kubicae</name>
    <dbReference type="NCBI Taxonomy" id="120959"/>
    <lineage>
        <taxon>Bacteria</taxon>
        <taxon>Bacillati</taxon>
        <taxon>Actinomycetota</taxon>
        <taxon>Actinomycetes</taxon>
        <taxon>Mycobacteriales</taxon>
        <taxon>Mycobacteriaceae</taxon>
        <taxon>Mycobacterium</taxon>
        <taxon>Mycobacterium simiae complex</taxon>
    </lineage>
</organism>
<gene>
    <name evidence="2" type="ORF">I2456_21930</name>
    <name evidence="1" type="ORF">MKUB_43790</name>
</gene>
<evidence type="ECO:0000313" key="3">
    <source>
        <dbReference type="Proteomes" id="UP000465306"/>
    </source>
</evidence>
<dbReference type="Proteomes" id="UP000663583">
    <property type="component" value="Chromosome"/>
</dbReference>
<dbReference type="Proteomes" id="UP000465306">
    <property type="component" value="Unassembled WGS sequence"/>
</dbReference>
<evidence type="ECO:0000313" key="2">
    <source>
        <dbReference type="EMBL" id="QPI37048.1"/>
    </source>
</evidence>
<reference evidence="1" key="2">
    <citation type="submission" date="2020-02" db="EMBL/GenBank/DDBJ databases">
        <authorList>
            <person name="Matsumoto Y."/>
            <person name="Kinjo T."/>
            <person name="Motooka D."/>
            <person name="Nabeya D."/>
            <person name="Jung N."/>
            <person name="Uechi K."/>
            <person name="Horii T."/>
            <person name="Iida T."/>
            <person name="Fujita J."/>
            <person name="Nakamura S."/>
        </authorList>
    </citation>
    <scope>NUCLEOTIDE SEQUENCE</scope>
    <source>
        <strain evidence="1">JCM 13573</strain>
    </source>
</reference>
<accession>A0AAX1J6M6</accession>
<keyword evidence="3" id="KW-1185">Reference proteome</keyword>
<dbReference type="AlphaFoldDB" id="A0AAX1J6M6"/>
<evidence type="ECO:0000313" key="1">
    <source>
        <dbReference type="EMBL" id="GFG66889.1"/>
    </source>
</evidence>
<dbReference type="EMBL" id="CP065047">
    <property type="protein sequence ID" value="QPI37048.1"/>
    <property type="molecule type" value="Genomic_DNA"/>
</dbReference>
<protein>
    <submittedName>
        <fullName evidence="2">Uncharacterized protein</fullName>
    </submittedName>
</protein>
<proteinExistence type="predicted"/>
<dbReference type="RefSeq" id="WP_085072475.1">
    <property type="nucleotide sequence ID" value="NZ_BLKU01000005.1"/>
</dbReference>
<sequence>MTRPHRGAVLLEYRCRAKGCLLLQIWQTPDGPKFRAPANRVSGRYGLARNVERSALTGEWAEMPGWEGPGAPAETSDWVGWLADYPPEFAWLRLVCTHVDETAWVRDLHADLAGASPGRPVRILRPDTGGGTGRGIA</sequence>
<evidence type="ECO:0000313" key="4">
    <source>
        <dbReference type="Proteomes" id="UP000663583"/>
    </source>
</evidence>
<name>A0AAX1J6M6_9MYCO</name>
<dbReference type="EMBL" id="BLKU01000005">
    <property type="protein sequence ID" value="GFG66889.1"/>
    <property type="molecule type" value="Genomic_DNA"/>
</dbReference>
<reference evidence="2" key="3">
    <citation type="submission" date="2020-11" db="EMBL/GenBank/DDBJ databases">
        <title>Intraspecies plasmid and genomic variation of Mycobacterium kubicae revealed by the complete genome sequences of two clinical isolates.</title>
        <authorList>
            <person name="Hendrix J.R."/>
            <person name="Epperson L.E."/>
            <person name="Honda J.R."/>
            <person name="Strong M."/>
        </authorList>
    </citation>
    <scope>NUCLEOTIDE SEQUENCE</scope>
    <source>
        <strain evidence="2">JCM 13573</strain>
    </source>
</reference>
<reference evidence="1 3" key="1">
    <citation type="journal article" date="2019" name="Emerg. Microbes Infect.">
        <title>Comprehensive subspecies identification of 175 nontuberculous mycobacteria species based on 7547 genomic profiles.</title>
        <authorList>
            <person name="Matsumoto Y."/>
            <person name="Kinjo T."/>
            <person name="Motooka D."/>
            <person name="Nabeya D."/>
            <person name="Jung N."/>
            <person name="Uechi K."/>
            <person name="Horii T."/>
            <person name="Iida T."/>
            <person name="Fujita J."/>
            <person name="Nakamura S."/>
        </authorList>
    </citation>
    <scope>NUCLEOTIDE SEQUENCE [LARGE SCALE GENOMIC DNA]</scope>
    <source>
        <strain evidence="1 3">JCM 13573</strain>
    </source>
</reference>